<evidence type="ECO:0000256" key="1">
    <source>
        <dbReference type="SAM" id="MobiDB-lite"/>
    </source>
</evidence>
<feature type="transmembrane region" description="Helical" evidence="2">
    <location>
        <begin position="161"/>
        <end position="182"/>
    </location>
</feature>
<name>A0A9P8UZC4_9PEZI</name>
<evidence type="ECO:0008006" key="5">
    <source>
        <dbReference type="Google" id="ProtNLM"/>
    </source>
</evidence>
<accession>A0A9P8UZC4</accession>
<feature type="compositionally biased region" description="Low complexity" evidence="1">
    <location>
        <begin position="105"/>
        <end position="114"/>
    </location>
</feature>
<dbReference type="PANTHER" id="PTHR38402:SF1">
    <property type="entry name" value="MITOCHONDRIAL OUTER MEMBRANE PROTEIN OM14"/>
    <property type="match status" value="1"/>
</dbReference>
<dbReference type="AlphaFoldDB" id="A0A9P8UZC4"/>
<keyword evidence="2" id="KW-1133">Transmembrane helix</keyword>
<dbReference type="GO" id="GO:0006626">
    <property type="term" value="P:protein targeting to mitochondrion"/>
    <property type="evidence" value="ECO:0007669"/>
    <property type="project" value="TreeGrafter"/>
</dbReference>
<dbReference type="PANTHER" id="PTHR38402">
    <property type="entry name" value="MITOCHONDRIAL OUTER MEMBRANE PROTEIN OM14"/>
    <property type="match status" value="1"/>
</dbReference>
<dbReference type="OrthoDB" id="20198at2759"/>
<feature type="transmembrane region" description="Helical" evidence="2">
    <location>
        <begin position="194"/>
        <end position="217"/>
    </location>
</feature>
<evidence type="ECO:0000313" key="4">
    <source>
        <dbReference type="Proteomes" id="UP000758603"/>
    </source>
</evidence>
<keyword evidence="2" id="KW-0472">Membrane</keyword>
<reference evidence="3" key="1">
    <citation type="journal article" date="2021" name="Nat. Commun.">
        <title>Genetic determinants of endophytism in the Arabidopsis root mycobiome.</title>
        <authorList>
            <person name="Mesny F."/>
            <person name="Miyauchi S."/>
            <person name="Thiergart T."/>
            <person name="Pickel B."/>
            <person name="Atanasova L."/>
            <person name="Karlsson M."/>
            <person name="Huettel B."/>
            <person name="Barry K.W."/>
            <person name="Haridas S."/>
            <person name="Chen C."/>
            <person name="Bauer D."/>
            <person name="Andreopoulos W."/>
            <person name="Pangilinan J."/>
            <person name="LaButti K."/>
            <person name="Riley R."/>
            <person name="Lipzen A."/>
            <person name="Clum A."/>
            <person name="Drula E."/>
            <person name="Henrissat B."/>
            <person name="Kohler A."/>
            <person name="Grigoriev I.V."/>
            <person name="Martin F.M."/>
            <person name="Hacquard S."/>
        </authorList>
    </citation>
    <scope>NUCLEOTIDE SEQUENCE</scope>
    <source>
        <strain evidence="3">MPI-SDFR-AT-0073</strain>
    </source>
</reference>
<gene>
    <name evidence="3" type="ORF">BKA67DRAFT_530967</name>
</gene>
<evidence type="ECO:0000256" key="2">
    <source>
        <dbReference type="SAM" id="Phobius"/>
    </source>
</evidence>
<keyword evidence="2" id="KW-0812">Transmembrane</keyword>
<dbReference type="RefSeq" id="XP_045965016.1">
    <property type="nucleotide sequence ID" value="XM_046099318.1"/>
</dbReference>
<dbReference type="Proteomes" id="UP000758603">
    <property type="component" value="Unassembled WGS sequence"/>
</dbReference>
<dbReference type="EMBL" id="JAGPXC010000001">
    <property type="protein sequence ID" value="KAH6660885.1"/>
    <property type="molecule type" value="Genomic_DNA"/>
</dbReference>
<keyword evidence="4" id="KW-1185">Reference proteome</keyword>
<proteinExistence type="predicted"/>
<comment type="caution">
    <text evidence="3">The sequence shown here is derived from an EMBL/GenBank/DDBJ whole genome shotgun (WGS) entry which is preliminary data.</text>
</comment>
<dbReference type="GO" id="GO:1990593">
    <property type="term" value="F:nascent polypeptide-associated complex binding"/>
    <property type="evidence" value="ECO:0007669"/>
    <property type="project" value="InterPro"/>
</dbReference>
<organism evidence="3 4">
    <name type="scientific">Truncatella angustata</name>
    <dbReference type="NCBI Taxonomy" id="152316"/>
    <lineage>
        <taxon>Eukaryota</taxon>
        <taxon>Fungi</taxon>
        <taxon>Dikarya</taxon>
        <taxon>Ascomycota</taxon>
        <taxon>Pezizomycotina</taxon>
        <taxon>Sordariomycetes</taxon>
        <taxon>Xylariomycetidae</taxon>
        <taxon>Amphisphaeriales</taxon>
        <taxon>Sporocadaceae</taxon>
        <taxon>Truncatella</taxon>
    </lineage>
</organism>
<feature type="compositionally biased region" description="Basic and acidic residues" evidence="1">
    <location>
        <begin position="115"/>
        <end position="129"/>
    </location>
</feature>
<sequence>MIRSDDPEKEFAENAWPNELWASFPIACTRCRLGDETTRTLVRPPLHSINMSYAAVAASGPKQTPEEAAAPPPVEIEHSESASTASLIDVDTPSVHTVPSDFSEQEVQTSTQQSRIEHEHEEESARAEADLAKKKAAAKVKKADNVLTKWFGSLSDGESSALVISNLVGVIGLSGFLGYKAWDLHERGRLGWKNIGLGVGVLAAVGAIQGVFGGYFYKGKKKQS</sequence>
<feature type="region of interest" description="Disordered" evidence="1">
    <location>
        <begin position="57"/>
        <end position="129"/>
    </location>
</feature>
<dbReference type="GO" id="GO:0005741">
    <property type="term" value="C:mitochondrial outer membrane"/>
    <property type="evidence" value="ECO:0007669"/>
    <property type="project" value="InterPro"/>
</dbReference>
<dbReference type="GeneID" id="70128210"/>
<protein>
    <recommendedName>
        <fullName evidence="5">Mitochondrial outer membrane protein OM14 C-terminal domain-containing protein</fullName>
    </recommendedName>
</protein>
<dbReference type="InterPro" id="IPR039454">
    <property type="entry name" value="OM14"/>
</dbReference>
<evidence type="ECO:0000313" key="3">
    <source>
        <dbReference type="EMBL" id="KAH6660885.1"/>
    </source>
</evidence>